<evidence type="ECO:0000313" key="1">
    <source>
        <dbReference type="EMBL" id="OAT77351.1"/>
    </source>
</evidence>
<proteinExistence type="predicted"/>
<protein>
    <recommendedName>
        <fullName evidence="3">DUF1481 domain-containing protein</fullName>
    </recommendedName>
</protein>
<dbReference type="RefSeq" id="WP_064597106.1">
    <property type="nucleotide sequence ID" value="NZ_CP134782.1"/>
</dbReference>
<keyword evidence="2" id="KW-1185">Reference proteome</keyword>
<name>A0A1B7L5A1_9ENTR</name>
<evidence type="ECO:0000313" key="2">
    <source>
        <dbReference type="Proteomes" id="UP000078225"/>
    </source>
</evidence>
<comment type="caution">
    <text evidence="1">The sequence shown here is derived from an EMBL/GenBank/DDBJ whole genome shotgun (WGS) entry which is preliminary data.</text>
</comment>
<dbReference type="Proteomes" id="UP000078225">
    <property type="component" value="Unassembled WGS sequence"/>
</dbReference>
<sequence>MNSFIRGAVTPLLSFWRLSCLLLAGGVLVGCSSHRHALPPFTASGYIDEGGAVRIWRKDSENGSVHLLSVFSPWHNGNTAVNDYRWQGDKLVSMVLKTEGDAPQTITVRFDANGALSFMQREVNGMKQQLSNEQIALEQYNATRIRKTSDALRTGKVVLHQGHWNQNESITTCEGHVSRPEFDSFFLSYIQDRQRRSAKPVSVAWLSAPEGTQLLLVANSDFCSWQPKADTF</sequence>
<organism evidence="1 2">
    <name type="scientific">Mangrovibacter phragmitis</name>
    <dbReference type="NCBI Taxonomy" id="1691903"/>
    <lineage>
        <taxon>Bacteria</taxon>
        <taxon>Pseudomonadati</taxon>
        <taxon>Pseudomonadota</taxon>
        <taxon>Gammaproteobacteria</taxon>
        <taxon>Enterobacterales</taxon>
        <taxon>Enterobacteriaceae</taxon>
        <taxon>Mangrovibacter</taxon>
    </lineage>
</organism>
<dbReference type="InterPro" id="IPR010858">
    <property type="entry name" value="DUF1481"/>
</dbReference>
<gene>
    <name evidence="1" type="ORF">A9B99_22095</name>
</gene>
<reference evidence="2" key="1">
    <citation type="submission" date="2016-05" db="EMBL/GenBank/DDBJ databases">
        <authorList>
            <person name="Behera P."/>
            <person name="Vaishampayan P."/>
            <person name="Singh N."/>
            <person name="Raina V."/>
            <person name="Suar M."/>
            <person name="Pattnaik A."/>
            <person name="Rastogi G."/>
        </authorList>
    </citation>
    <scope>NUCLEOTIDE SEQUENCE [LARGE SCALE GENOMIC DNA]</scope>
    <source>
        <strain evidence="2">MP23</strain>
    </source>
</reference>
<accession>A0A1B7L5A1</accession>
<dbReference type="EMBL" id="LYRP01000010">
    <property type="protein sequence ID" value="OAT77351.1"/>
    <property type="molecule type" value="Genomic_DNA"/>
</dbReference>
<dbReference type="OrthoDB" id="6457475at2"/>
<dbReference type="STRING" id="1691903.A9B99_22095"/>
<dbReference type="Pfam" id="PF07356">
    <property type="entry name" value="DUF1481"/>
    <property type="match status" value="1"/>
</dbReference>
<dbReference type="AlphaFoldDB" id="A0A1B7L5A1"/>
<dbReference type="PROSITE" id="PS51257">
    <property type="entry name" value="PROKAR_LIPOPROTEIN"/>
    <property type="match status" value="1"/>
</dbReference>
<evidence type="ECO:0008006" key="3">
    <source>
        <dbReference type="Google" id="ProtNLM"/>
    </source>
</evidence>